<reference evidence="2 3" key="1">
    <citation type="submission" date="2019-02" db="EMBL/GenBank/DDBJ databases">
        <title>Deep-cultivation of Planctomycetes and their phenomic and genomic characterization uncovers novel biology.</title>
        <authorList>
            <person name="Wiegand S."/>
            <person name="Jogler M."/>
            <person name="Boedeker C."/>
            <person name="Pinto D."/>
            <person name="Vollmers J."/>
            <person name="Rivas-Marin E."/>
            <person name="Kohn T."/>
            <person name="Peeters S.H."/>
            <person name="Heuer A."/>
            <person name="Rast P."/>
            <person name="Oberbeckmann S."/>
            <person name="Bunk B."/>
            <person name="Jeske O."/>
            <person name="Meyerdierks A."/>
            <person name="Storesund J.E."/>
            <person name="Kallscheuer N."/>
            <person name="Luecker S."/>
            <person name="Lage O.M."/>
            <person name="Pohl T."/>
            <person name="Merkel B.J."/>
            <person name="Hornburger P."/>
            <person name="Mueller R.-W."/>
            <person name="Bruemmer F."/>
            <person name="Labrenz M."/>
            <person name="Spormann A.M."/>
            <person name="Op den Camp H."/>
            <person name="Overmann J."/>
            <person name="Amann R."/>
            <person name="Jetten M.S.M."/>
            <person name="Mascher T."/>
            <person name="Medema M.H."/>
            <person name="Devos D.P."/>
            <person name="Kaster A.-K."/>
            <person name="Ovreas L."/>
            <person name="Rohde M."/>
            <person name="Galperin M.Y."/>
            <person name="Jogler C."/>
        </authorList>
    </citation>
    <scope>NUCLEOTIDE SEQUENCE [LARGE SCALE GENOMIC DNA]</scope>
    <source>
        <strain evidence="2 3">Mal33</strain>
    </source>
</reference>
<evidence type="ECO:0000259" key="1">
    <source>
        <dbReference type="Pfam" id="PF07596"/>
    </source>
</evidence>
<dbReference type="PANTHER" id="PTHR30093">
    <property type="entry name" value="GENERAL SECRETION PATHWAY PROTEIN G"/>
    <property type="match status" value="1"/>
</dbReference>
<dbReference type="PANTHER" id="PTHR30093:SF2">
    <property type="entry name" value="TYPE II SECRETION SYSTEM PROTEIN H"/>
    <property type="match status" value="1"/>
</dbReference>
<accession>A0A518IW02</accession>
<dbReference type="InterPro" id="IPR011453">
    <property type="entry name" value="DUF1559"/>
</dbReference>
<evidence type="ECO:0000313" key="2">
    <source>
        <dbReference type="EMBL" id="QDV57257.1"/>
    </source>
</evidence>
<dbReference type="Gene3D" id="3.30.700.10">
    <property type="entry name" value="Glycoprotein, Type 4 Pilin"/>
    <property type="match status" value="1"/>
</dbReference>
<protein>
    <recommendedName>
        <fullName evidence="1">DUF1559 domain-containing protein</fullName>
    </recommendedName>
</protein>
<dbReference type="Pfam" id="PF07596">
    <property type="entry name" value="SBP_bac_10"/>
    <property type="match status" value="1"/>
</dbReference>
<dbReference type="InterPro" id="IPR045584">
    <property type="entry name" value="Pilin-like"/>
</dbReference>
<dbReference type="NCBIfam" id="TIGR02532">
    <property type="entry name" value="IV_pilin_GFxxxE"/>
    <property type="match status" value="1"/>
</dbReference>
<feature type="domain" description="DUF1559" evidence="1">
    <location>
        <begin position="35"/>
        <end position="287"/>
    </location>
</feature>
<dbReference type="RefSeq" id="WP_145286514.1">
    <property type="nucleotide sequence ID" value="NZ_CP036318.1"/>
</dbReference>
<dbReference type="Proteomes" id="UP000316770">
    <property type="component" value="Chromosome"/>
</dbReference>
<sequence>MKTYAPTRRAFTLVELLVVIAIIGILVGLLLPAVQAAREAARRMSCSNNMKQLGLAMHNYHDTFRKFPYGYVDSGMVTRKRDCWMQRLLPFFEEGNMQDLYEQQNPEWIMDVDVTIKDRQIAALLCPSDTATPGLGANGGVRSGGAGFQGNYVMCTGDQYMYHTARGRGLIYAYSDTKFSSVTDGTSTSLMGGESIRGGGDTGGWGGAGGYWGGGRWGGYGFTAMEAPNTPVPDQHYTCKSTTYRDLPCISLVGADETRNSLRSRHPGGVQCFRIDGSTQFLSETIQLDVYRAMATIDNGEVVSDNP</sequence>
<name>A0A518IW02_9BACT</name>
<dbReference type="AlphaFoldDB" id="A0A518IW02"/>
<dbReference type="InterPro" id="IPR012902">
    <property type="entry name" value="N_methyl_site"/>
</dbReference>
<dbReference type="Pfam" id="PF07963">
    <property type="entry name" value="N_methyl"/>
    <property type="match status" value="1"/>
</dbReference>
<dbReference type="EMBL" id="CP036318">
    <property type="protein sequence ID" value="QDV57257.1"/>
    <property type="molecule type" value="Genomic_DNA"/>
</dbReference>
<gene>
    <name evidence="2" type="ORF">Mal33_32610</name>
</gene>
<proteinExistence type="predicted"/>
<evidence type="ECO:0000313" key="3">
    <source>
        <dbReference type="Proteomes" id="UP000316770"/>
    </source>
</evidence>
<dbReference type="SUPFAM" id="SSF54523">
    <property type="entry name" value="Pili subunits"/>
    <property type="match status" value="1"/>
</dbReference>
<keyword evidence="3" id="KW-1185">Reference proteome</keyword>
<organism evidence="2 3">
    <name type="scientific">Rosistilla oblonga</name>
    <dbReference type="NCBI Taxonomy" id="2527990"/>
    <lineage>
        <taxon>Bacteria</taxon>
        <taxon>Pseudomonadati</taxon>
        <taxon>Planctomycetota</taxon>
        <taxon>Planctomycetia</taxon>
        <taxon>Pirellulales</taxon>
        <taxon>Pirellulaceae</taxon>
        <taxon>Rosistilla</taxon>
    </lineage>
</organism>